<dbReference type="GO" id="GO:0005737">
    <property type="term" value="C:cytoplasm"/>
    <property type="evidence" value="ECO:0007669"/>
    <property type="project" value="UniProtKB-SubCell"/>
</dbReference>
<dbReference type="Pfam" id="PF00406">
    <property type="entry name" value="ADK"/>
    <property type="match status" value="1"/>
</dbReference>
<comment type="subcellular location">
    <subcellularLocation>
        <location evidence="5 7">Cytoplasm</location>
    </subcellularLocation>
</comment>
<dbReference type="HAMAP" id="MF_00235">
    <property type="entry name" value="Adenylate_kinase_Adk"/>
    <property type="match status" value="1"/>
</dbReference>
<keyword evidence="4 5" id="KW-0418">Kinase</keyword>
<comment type="pathway">
    <text evidence="5">Purine metabolism; AMP biosynthesis via salvage pathway; AMP from ADP: step 1/1.</text>
</comment>
<dbReference type="PANTHER" id="PTHR23359">
    <property type="entry name" value="NUCLEOTIDE KINASE"/>
    <property type="match status" value="1"/>
</dbReference>
<evidence type="ECO:0000313" key="8">
    <source>
        <dbReference type="EMBL" id="OGF28807.1"/>
    </source>
</evidence>
<keyword evidence="5 7" id="KW-0067">ATP-binding</keyword>
<dbReference type="Proteomes" id="UP000178925">
    <property type="component" value="Unassembled WGS sequence"/>
</dbReference>
<dbReference type="AlphaFoldDB" id="A0A1F5SQ12"/>
<evidence type="ECO:0000256" key="4">
    <source>
        <dbReference type="ARBA" id="ARBA00022777"/>
    </source>
</evidence>
<comment type="caution">
    <text evidence="8">The sequence shown here is derived from an EMBL/GenBank/DDBJ whole genome shotgun (WGS) entry which is preliminary data.</text>
</comment>
<feature type="binding site" evidence="5">
    <location>
        <position position="165"/>
    </location>
    <ligand>
        <name>AMP</name>
        <dbReference type="ChEBI" id="CHEBI:456215"/>
    </ligand>
</feature>
<organism evidence="8 9">
    <name type="scientific">Candidatus Falkowbacteria bacterium RIFOXYA2_FULL_47_9</name>
    <dbReference type="NCBI Taxonomy" id="1797995"/>
    <lineage>
        <taxon>Bacteria</taxon>
        <taxon>Candidatus Falkowiibacteriota</taxon>
    </lineage>
</organism>
<keyword evidence="5" id="KW-0963">Cytoplasm</keyword>
<evidence type="ECO:0000256" key="6">
    <source>
        <dbReference type="RuleBase" id="RU003330"/>
    </source>
</evidence>
<comment type="function">
    <text evidence="5">Catalyzes the reversible transfer of the terminal phosphate group between ATP and AMP. Plays an important role in cellular energy homeostasis and in adenine nucleotide metabolism.</text>
</comment>
<feature type="region of interest" description="NMP" evidence="5">
    <location>
        <begin position="33"/>
        <end position="62"/>
    </location>
</feature>
<dbReference type="InterPro" id="IPR033690">
    <property type="entry name" value="Adenylat_kinase_CS"/>
</dbReference>
<reference evidence="8 9" key="1">
    <citation type="journal article" date="2016" name="Nat. Commun.">
        <title>Thousands of microbial genomes shed light on interconnected biogeochemical processes in an aquifer system.</title>
        <authorList>
            <person name="Anantharaman K."/>
            <person name="Brown C.T."/>
            <person name="Hug L.A."/>
            <person name="Sharon I."/>
            <person name="Castelle C.J."/>
            <person name="Probst A.J."/>
            <person name="Thomas B.C."/>
            <person name="Singh A."/>
            <person name="Wilkins M.J."/>
            <person name="Karaoz U."/>
            <person name="Brodie E.L."/>
            <person name="Williams K.H."/>
            <person name="Hubbard S.S."/>
            <person name="Banfield J.F."/>
        </authorList>
    </citation>
    <scope>NUCLEOTIDE SEQUENCE [LARGE SCALE GENOMIC DNA]</scope>
</reference>
<dbReference type="NCBIfam" id="NF001381">
    <property type="entry name" value="PRK00279.1-3"/>
    <property type="match status" value="1"/>
</dbReference>
<comment type="domain">
    <text evidence="5">Consists of three domains, a large central CORE domain and two small peripheral domains, NMPbind and LID, which undergo movements during catalysis. The LID domain closes over the site of phosphoryl transfer upon ATP binding. Assembling and dissambling the active center during each catalytic cycle provides an effective means to prevent ATP hydrolysis.</text>
</comment>
<dbReference type="UniPathway" id="UPA00588">
    <property type="reaction ID" value="UER00649"/>
</dbReference>
<evidence type="ECO:0000256" key="1">
    <source>
        <dbReference type="ARBA" id="ARBA00022679"/>
    </source>
</evidence>
<comment type="catalytic activity">
    <reaction evidence="5 7">
        <text>AMP + ATP = 2 ADP</text>
        <dbReference type="Rhea" id="RHEA:12973"/>
        <dbReference type="ChEBI" id="CHEBI:30616"/>
        <dbReference type="ChEBI" id="CHEBI:456215"/>
        <dbReference type="ChEBI" id="CHEBI:456216"/>
        <dbReference type="EC" id="2.7.4.3"/>
    </reaction>
</comment>
<dbReference type="PRINTS" id="PR00094">
    <property type="entry name" value="ADENYLTKNASE"/>
</dbReference>
<feature type="binding site" evidence="5">
    <location>
        <position position="34"/>
    </location>
    <ligand>
        <name>AMP</name>
        <dbReference type="ChEBI" id="CHEBI:456215"/>
    </ligand>
</feature>
<dbReference type="SUPFAM" id="SSF52540">
    <property type="entry name" value="P-loop containing nucleoside triphosphate hydrolases"/>
    <property type="match status" value="1"/>
</dbReference>
<dbReference type="CDD" id="cd01428">
    <property type="entry name" value="ADK"/>
    <property type="match status" value="1"/>
</dbReference>
<dbReference type="GO" id="GO:0004017">
    <property type="term" value="F:AMP kinase activity"/>
    <property type="evidence" value="ECO:0007669"/>
    <property type="project" value="UniProtKB-UniRule"/>
</dbReference>
<evidence type="ECO:0000313" key="9">
    <source>
        <dbReference type="Proteomes" id="UP000178925"/>
    </source>
</evidence>
<comment type="subunit">
    <text evidence="5 7">Monomer.</text>
</comment>
<accession>A0A1F5SQ12</accession>
<dbReference type="EMBL" id="MFGC01000006">
    <property type="protein sequence ID" value="OGF28807.1"/>
    <property type="molecule type" value="Genomic_DNA"/>
</dbReference>
<dbReference type="InterPro" id="IPR000850">
    <property type="entry name" value="Adenylat/UMP-CMP_kin"/>
</dbReference>
<gene>
    <name evidence="5" type="primary">adk</name>
    <name evidence="8" type="ORF">A2242_02185</name>
</gene>
<feature type="binding site" evidence="5">
    <location>
        <begin position="88"/>
        <end position="91"/>
    </location>
    <ligand>
        <name>AMP</name>
        <dbReference type="ChEBI" id="CHEBI:456215"/>
    </ligand>
</feature>
<dbReference type="InterPro" id="IPR027417">
    <property type="entry name" value="P-loop_NTPase"/>
</dbReference>
<name>A0A1F5SQ12_9BACT</name>
<keyword evidence="3 5" id="KW-0547">Nucleotide-binding</keyword>
<dbReference type="GO" id="GO:0005524">
    <property type="term" value="F:ATP binding"/>
    <property type="evidence" value="ECO:0007669"/>
    <property type="project" value="UniProtKB-UniRule"/>
</dbReference>
<feature type="binding site" evidence="5">
    <location>
        <begin position="134"/>
        <end position="135"/>
    </location>
    <ligand>
        <name>ATP</name>
        <dbReference type="ChEBI" id="CHEBI:30616"/>
    </ligand>
</feature>
<sequence length="206" mass="23235">MTKRIICLFGPQGSGKGTQAKILTAQLHIPHISTGDLFRAAIASRAELGKQVEGILNKGELVSDELTFNLLKERISQNDCKAGFILDGYPRTLTQAQLLDDFMNVDVVIVLEISDAESLKRLTNRRQDSITGAIYNLYTVPKPPKEIERRLIQRADDTAEAIEKRLKKYHQQTEPLFLYYKNKVIRVNGEQSIERVAGDIERALVL</sequence>
<evidence type="ECO:0000256" key="2">
    <source>
        <dbReference type="ARBA" id="ARBA00022727"/>
    </source>
</evidence>
<feature type="binding site" evidence="5">
    <location>
        <begin position="60"/>
        <end position="62"/>
    </location>
    <ligand>
        <name>AMP</name>
        <dbReference type="ChEBI" id="CHEBI:456215"/>
    </ligand>
</feature>
<feature type="binding site" evidence="5">
    <location>
        <position position="191"/>
    </location>
    <ligand>
        <name>ATP</name>
        <dbReference type="ChEBI" id="CHEBI:30616"/>
    </ligand>
</feature>
<protein>
    <recommendedName>
        <fullName evidence="5 7">Adenylate kinase</fullName>
        <shortName evidence="5">AK</shortName>
        <ecNumber evidence="5 7">2.7.4.3</ecNumber>
    </recommendedName>
    <alternativeName>
        <fullName evidence="5">ATP-AMP transphosphorylase</fullName>
    </alternativeName>
    <alternativeName>
        <fullName evidence="5">ATP:AMP phosphotransferase</fullName>
    </alternativeName>
    <alternativeName>
        <fullName evidence="5">Adenylate monophosphate kinase</fullName>
    </alternativeName>
</protein>
<evidence type="ECO:0000256" key="3">
    <source>
        <dbReference type="ARBA" id="ARBA00022741"/>
    </source>
</evidence>
<feature type="binding site" evidence="5">
    <location>
        <position position="154"/>
    </location>
    <ligand>
        <name>AMP</name>
        <dbReference type="ChEBI" id="CHEBI:456215"/>
    </ligand>
</feature>
<evidence type="ECO:0000256" key="5">
    <source>
        <dbReference type="HAMAP-Rule" id="MF_00235"/>
    </source>
</evidence>
<proteinExistence type="inferred from homology"/>
<dbReference type="STRING" id="1797995.A2242_02185"/>
<feature type="binding site" evidence="5">
    <location>
        <position position="39"/>
    </location>
    <ligand>
        <name>AMP</name>
        <dbReference type="ChEBI" id="CHEBI:456215"/>
    </ligand>
</feature>
<feature type="binding site" evidence="5">
    <location>
        <begin position="13"/>
        <end position="18"/>
    </location>
    <ligand>
        <name>ATP</name>
        <dbReference type="ChEBI" id="CHEBI:30616"/>
    </ligand>
</feature>
<dbReference type="InterPro" id="IPR006259">
    <property type="entry name" value="Adenyl_kin_sub"/>
</dbReference>
<feature type="binding site" evidence="5">
    <location>
        <position position="95"/>
    </location>
    <ligand>
        <name>AMP</name>
        <dbReference type="ChEBI" id="CHEBI:456215"/>
    </ligand>
</feature>
<keyword evidence="2 5" id="KW-0545">Nucleotide biosynthesis</keyword>
<dbReference type="GO" id="GO:0044209">
    <property type="term" value="P:AMP salvage"/>
    <property type="evidence" value="ECO:0007669"/>
    <property type="project" value="UniProtKB-UniRule"/>
</dbReference>
<comment type="similarity">
    <text evidence="5 6">Belongs to the adenylate kinase family.</text>
</comment>
<dbReference type="NCBIfam" id="TIGR01351">
    <property type="entry name" value="adk"/>
    <property type="match status" value="1"/>
</dbReference>
<evidence type="ECO:0000256" key="7">
    <source>
        <dbReference type="RuleBase" id="RU003331"/>
    </source>
</evidence>
<dbReference type="Gene3D" id="3.40.50.300">
    <property type="entry name" value="P-loop containing nucleotide triphosphate hydrolases"/>
    <property type="match status" value="1"/>
</dbReference>
<dbReference type="EC" id="2.7.4.3" evidence="5 7"/>
<dbReference type="PROSITE" id="PS00113">
    <property type="entry name" value="ADENYLATE_KINASE"/>
    <property type="match status" value="1"/>
</dbReference>
<comment type="caution">
    <text evidence="5">Lacks conserved residue(s) required for the propagation of feature annotation.</text>
</comment>
<feature type="binding site" evidence="5">
    <location>
        <position position="125"/>
    </location>
    <ligand>
        <name>ATP</name>
        <dbReference type="ChEBI" id="CHEBI:30616"/>
    </ligand>
</feature>
<keyword evidence="1 5" id="KW-0808">Transferase</keyword>